<gene>
    <name evidence="2" type="ORF">J2Z75_001026</name>
</gene>
<evidence type="ECO:0000313" key="2">
    <source>
        <dbReference type="EMBL" id="MBP1857546.1"/>
    </source>
</evidence>
<protein>
    <submittedName>
        <fullName evidence="2">Uncharacterized protein</fullName>
    </submittedName>
</protein>
<organism evidence="2 3">
    <name type="scientific">Rhizobium herbae</name>
    <dbReference type="NCBI Taxonomy" id="508661"/>
    <lineage>
        <taxon>Bacteria</taxon>
        <taxon>Pseudomonadati</taxon>
        <taxon>Pseudomonadota</taxon>
        <taxon>Alphaproteobacteria</taxon>
        <taxon>Hyphomicrobiales</taxon>
        <taxon>Rhizobiaceae</taxon>
        <taxon>Rhizobium/Agrobacterium group</taxon>
        <taxon>Rhizobium</taxon>
    </lineage>
</organism>
<accession>A0ABS4EHX8</accession>
<comment type="caution">
    <text evidence="2">The sequence shown here is derived from an EMBL/GenBank/DDBJ whole genome shotgun (WGS) entry which is preliminary data.</text>
</comment>
<dbReference type="EMBL" id="JAGGJV010000001">
    <property type="protein sequence ID" value="MBP1857546.1"/>
    <property type="molecule type" value="Genomic_DNA"/>
</dbReference>
<feature type="transmembrane region" description="Helical" evidence="1">
    <location>
        <begin position="7"/>
        <end position="25"/>
    </location>
</feature>
<keyword evidence="1" id="KW-0472">Membrane</keyword>
<dbReference type="RefSeq" id="WP_209848527.1">
    <property type="nucleotide sequence ID" value="NZ_JAGGJV010000001.1"/>
</dbReference>
<dbReference type="Proteomes" id="UP000823786">
    <property type="component" value="Unassembled WGS sequence"/>
</dbReference>
<evidence type="ECO:0000313" key="3">
    <source>
        <dbReference type="Proteomes" id="UP000823786"/>
    </source>
</evidence>
<feature type="transmembrane region" description="Helical" evidence="1">
    <location>
        <begin position="45"/>
        <end position="66"/>
    </location>
</feature>
<keyword evidence="1" id="KW-0812">Transmembrane</keyword>
<reference evidence="2 3" key="1">
    <citation type="submission" date="2021-03" db="EMBL/GenBank/DDBJ databases">
        <title>Genomic Encyclopedia of Type Strains, Phase IV (KMG-IV): sequencing the most valuable type-strain genomes for metagenomic binning, comparative biology and taxonomic classification.</title>
        <authorList>
            <person name="Goeker M."/>
        </authorList>
    </citation>
    <scope>NUCLEOTIDE SEQUENCE [LARGE SCALE GENOMIC DNA]</scope>
    <source>
        <strain evidence="2 3">DSM 26427</strain>
    </source>
</reference>
<keyword evidence="3" id="KW-1185">Reference proteome</keyword>
<sequence>MKQNKLFGWFIVIVGGFYLLSGIVANDMGGLTSLGYNTDVPMSIQAAPIRFLLGVGLYICAVYAGVQMLRAAPPDSRG</sequence>
<evidence type="ECO:0000256" key="1">
    <source>
        <dbReference type="SAM" id="Phobius"/>
    </source>
</evidence>
<keyword evidence="1" id="KW-1133">Transmembrane helix</keyword>
<name>A0ABS4EHX8_9HYPH</name>
<proteinExistence type="predicted"/>